<sequence length="269" mass="30679">MAVMNVTYMSYCLKRYVDFKVILPIEDTKSFDKNPSDKPNKFKTLYLLHGFANNAGDYLYSSRIFKIARDLNLAIVFPSGENSFYVDQEDTEMLYGSYVGKELVEVTRKMFPLSSKREDTFIGGISMGGFGSLLVGSRFAETFDSIFCLSGGFITEDLVKEEHPDYLAQATPAFFKNIFGDFDTIKNSEKDPLFTSINAHNKGILPALYMACGKEDYVYDNNVNMVNKLRDSGINLCWEVASGKHDWVFWDVYLEKAIHWCLAQKDKQI</sequence>
<dbReference type="InterPro" id="IPR000801">
    <property type="entry name" value="Esterase-like"/>
</dbReference>
<evidence type="ECO:0000313" key="1">
    <source>
        <dbReference type="EMBL" id="MDQ0360378.1"/>
    </source>
</evidence>
<dbReference type="InterPro" id="IPR029058">
    <property type="entry name" value="AB_hydrolase_fold"/>
</dbReference>
<accession>A0ABU0E0G3</accession>
<reference evidence="1 2" key="1">
    <citation type="submission" date="2023-07" db="EMBL/GenBank/DDBJ databases">
        <title>Genomic Encyclopedia of Type Strains, Phase IV (KMG-IV): sequencing the most valuable type-strain genomes for metagenomic binning, comparative biology and taxonomic classification.</title>
        <authorList>
            <person name="Goeker M."/>
        </authorList>
    </citation>
    <scope>NUCLEOTIDE SEQUENCE [LARGE SCALE GENOMIC DNA]</scope>
    <source>
        <strain evidence="1 2">DSM 16784</strain>
    </source>
</reference>
<dbReference type="PANTHER" id="PTHR48098">
    <property type="entry name" value="ENTEROCHELIN ESTERASE-RELATED"/>
    <property type="match status" value="1"/>
</dbReference>
<keyword evidence="2" id="KW-1185">Reference proteome</keyword>
<protein>
    <submittedName>
        <fullName evidence="1">S-formylglutathione hydrolase FrmB</fullName>
    </submittedName>
</protein>
<evidence type="ECO:0000313" key="2">
    <source>
        <dbReference type="Proteomes" id="UP001230220"/>
    </source>
</evidence>
<dbReference type="RefSeq" id="WP_307406238.1">
    <property type="nucleotide sequence ID" value="NZ_JAUSUR010000001.1"/>
</dbReference>
<keyword evidence="1" id="KW-0378">Hydrolase</keyword>
<dbReference type="Pfam" id="PF00756">
    <property type="entry name" value="Esterase"/>
    <property type="match status" value="1"/>
</dbReference>
<dbReference type="GO" id="GO:0016787">
    <property type="term" value="F:hydrolase activity"/>
    <property type="evidence" value="ECO:0007669"/>
    <property type="project" value="UniProtKB-KW"/>
</dbReference>
<comment type="caution">
    <text evidence="1">The sequence shown here is derived from an EMBL/GenBank/DDBJ whole genome shotgun (WGS) entry which is preliminary data.</text>
</comment>
<dbReference type="Proteomes" id="UP001230220">
    <property type="component" value="Unassembled WGS sequence"/>
</dbReference>
<organism evidence="1 2">
    <name type="scientific">Breznakia pachnodae</name>
    <dbReference type="NCBI Taxonomy" id="265178"/>
    <lineage>
        <taxon>Bacteria</taxon>
        <taxon>Bacillati</taxon>
        <taxon>Bacillota</taxon>
        <taxon>Erysipelotrichia</taxon>
        <taxon>Erysipelotrichales</taxon>
        <taxon>Erysipelotrichaceae</taxon>
        <taxon>Breznakia</taxon>
    </lineage>
</organism>
<dbReference type="InterPro" id="IPR050583">
    <property type="entry name" value="Mycobacterial_A85_antigen"/>
</dbReference>
<proteinExistence type="predicted"/>
<dbReference type="PANTHER" id="PTHR48098:SF1">
    <property type="entry name" value="DIACYLGLYCEROL ACYLTRANSFERASE_MYCOLYLTRANSFERASE AG85A"/>
    <property type="match status" value="1"/>
</dbReference>
<dbReference type="EMBL" id="JAUSUR010000001">
    <property type="protein sequence ID" value="MDQ0360378.1"/>
    <property type="molecule type" value="Genomic_DNA"/>
</dbReference>
<dbReference type="SUPFAM" id="SSF53474">
    <property type="entry name" value="alpha/beta-Hydrolases"/>
    <property type="match status" value="1"/>
</dbReference>
<name>A0ABU0E0G3_9FIRM</name>
<dbReference type="Gene3D" id="3.40.50.1820">
    <property type="entry name" value="alpha/beta hydrolase"/>
    <property type="match status" value="1"/>
</dbReference>
<gene>
    <name evidence="1" type="ORF">J2S15_001109</name>
</gene>